<dbReference type="InterPro" id="IPR036388">
    <property type="entry name" value="WH-like_DNA-bd_sf"/>
</dbReference>
<reference evidence="6 7" key="1">
    <citation type="submission" date="2019-07" db="EMBL/GenBank/DDBJ databases">
        <title>Genome sequencing for Ferrovibrio sp. K5.</title>
        <authorList>
            <person name="Park S.-J."/>
        </authorList>
    </citation>
    <scope>NUCLEOTIDE SEQUENCE [LARGE SCALE GENOMIC DNA]</scope>
    <source>
        <strain evidence="6 7">K5</strain>
    </source>
</reference>
<dbReference type="Gene3D" id="1.10.10.10">
    <property type="entry name" value="Winged helix-like DNA-binding domain superfamily/Winged helix DNA-binding domain"/>
    <property type="match status" value="1"/>
</dbReference>
<dbReference type="EMBL" id="CP041636">
    <property type="protein sequence ID" value="QDO96681.1"/>
    <property type="molecule type" value="Genomic_DNA"/>
</dbReference>
<keyword evidence="3" id="KW-0238">DNA-binding</keyword>
<dbReference type="PANTHER" id="PTHR30537:SF74">
    <property type="entry name" value="HTH-TYPE TRANSCRIPTIONAL REGULATOR TRPI"/>
    <property type="match status" value="1"/>
</dbReference>
<evidence type="ECO:0000256" key="4">
    <source>
        <dbReference type="ARBA" id="ARBA00023163"/>
    </source>
</evidence>
<dbReference type="Gene3D" id="3.40.190.10">
    <property type="entry name" value="Periplasmic binding protein-like II"/>
    <property type="match status" value="2"/>
</dbReference>
<keyword evidence="2" id="KW-0805">Transcription regulation</keyword>
<comment type="similarity">
    <text evidence="1">Belongs to the LysR transcriptional regulatory family.</text>
</comment>
<sequence>MPRHLPSLTALRSFEAAARHGSMTRAADTLGVTHGAVSRQVRGLEAQLGLSLLENHRGRLQLTASGESLLAVLEDAFGRISRGIDAVCADAAGDVAVSSFGSFAMRWLIPRLHGFQAAHPGLIVRLTTTDTTNDTLRGGAFDVAIRVGTAPWPTDTDAVPLFAECAGPVLSPSLAQQLGIRAAKDLHPIMLRGAPLLHTVTRRDAWPEWLAARDLPSTPQSGDGQVFEHFYFMLEAAMGGLGVAIGFWHLVADDVRSGRLVAPFGFMPTGHHYTALLPKQARNSARIFAQWLSGEAAAFSAAQPPPPILASDGPAMATLTA</sequence>
<evidence type="ECO:0000259" key="5">
    <source>
        <dbReference type="PROSITE" id="PS50931"/>
    </source>
</evidence>
<feature type="domain" description="HTH lysR-type" evidence="5">
    <location>
        <begin position="6"/>
        <end position="63"/>
    </location>
</feature>
<dbReference type="PANTHER" id="PTHR30537">
    <property type="entry name" value="HTH-TYPE TRANSCRIPTIONAL REGULATOR"/>
    <property type="match status" value="1"/>
</dbReference>
<proteinExistence type="inferred from homology"/>
<accession>A0A516GYS2</accession>
<gene>
    <name evidence="6" type="ORF">FNB15_05030</name>
</gene>
<dbReference type="InterPro" id="IPR036390">
    <property type="entry name" value="WH_DNA-bd_sf"/>
</dbReference>
<dbReference type="Pfam" id="PF00126">
    <property type="entry name" value="HTH_1"/>
    <property type="match status" value="1"/>
</dbReference>
<dbReference type="GO" id="GO:0006351">
    <property type="term" value="P:DNA-templated transcription"/>
    <property type="evidence" value="ECO:0007669"/>
    <property type="project" value="TreeGrafter"/>
</dbReference>
<evidence type="ECO:0000256" key="2">
    <source>
        <dbReference type="ARBA" id="ARBA00023015"/>
    </source>
</evidence>
<dbReference type="KEGG" id="fer:FNB15_05030"/>
<dbReference type="OrthoDB" id="9794694at2"/>
<evidence type="ECO:0000313" key="6">
    <source>
        <dbReference type="EMBL" id="QDO96681.1"/>
    </source>
</evidence>
<evidence type="ECO:0000256" key="1">
    <source>
        <dbReference type="ARBA" id="ARBA00009437"/>
    </source>
</evidence>
<dbReference type="Proteomes" id="UP000317496">
    <property type="component" value="Chromosome"/>
</dbReference>
<dbReference type="AlphaFoldDB" id="A0A516GYS2"/>
<keyword evidence="7" id="KW-1185">Reference proteome</keyword>
<dbReference type="InterPro" id="IPR005119">
    <property type="entry name" value="LysR_subst-bd"/>
</dbReference>
<dbReference type="GO" id="GO:0003700">
    <property type="term" value="F:DNA-binding transcription factor activity"/>
    <property type="evidence" value="ECO:0007669"/>
    <property type="project" value="InterPro"/>
</dbReference>
<name>A0A516GYS2_9PROT</name>
<dbReference type="Pfam" id="PF03466">
    <property type="entry name" value="LysR_substrate"/>
    <property type="match status" value="1"/>
</dbReference>
<dbReference type="GO" id="GO:0043565">
    <property type="term" value="F:sequence-specific DNA binding"/>
    <property type="evidence" value="ECO:0007669"/>
    <property type="project" value="TreeGrafter"/>
</dbReference>
<dbReference type="SUPFAM" id="SSF46785">
    <property type="entry name" value="Winged helix' DNA-binding domain"/>
    <property type="match status" value="1"/>
</dbReference>
<protein>
    <submittedName>
        <fullName evidence="6">LysR family transcriptional regulator</fullName>
    </submittedName>
</protein>
<dbReference type="InterPro" id="IPR000847">
    <property type="entry name" value="LysR_HTH_N"/>
</dbReference>
<evidence type="ECO:0000256" key="3">
    <source>
        <dbReference type="ARBA" id="ARBA00023125"/>
    </source>
</evidence>
<dbReference type="SUPFAM" id="SSF53850">
    <property type="entry name" value="Periplasmic binding protein-like II"/>
    <property type="match status" value="1"/>
</dbReference>
<organism evidence="6 7">
    <name type="scientific">Ferrovibrio terrae</name>
    <dbReference type="NCBI Taxonomy" id="2594003"/>
    <lineage>
        <taxon>Bacteria</taxon>
        <taxon>Pseudomonadati</taxon>
        <taxon>Pseudomonadota</taxon>
        <taxon>Alphaproteobacteria</taxon>
        <taxon>Rhodospirillales</taxon>
        <taxon>Rhodospirillaceae</taxon>
        <taxon>Ferrovibrio</taxon>
    </lineage>
</organism>
<dbReference type="RefSeq" id="WP_144067662.1">
    <property type="nucleotide sequence ID" value="NZ_CP041636.1"/>
</dbReference>
<dbReference type="InterPro" id="IPR058163">
    <property type="entry name" value="LysR-type_TF_proteobact-type"/>
</dbReference>
<dbReference type="PROSITE" id="PS50931">
    <property type="entry name" value="HTH_LYSR"/>
    <property type="match status" value="1"/>
</dbReference>
<keyword evidence="4" id="KW-0804">Transcription</keyword>
<evidence type="ECO:0000313" key="7">
    <source>
        <dbReference type="Proteomes" id="UP000317496"/>
    </source>
</evidence>